<dbReference type="EMBL" id="AZBU02000010">
    <property type="protein sequence ID" value="TKR62223.1"/>
    <property type="molecule type" value="Genomic_DNA"/>
</dbReference>
<dbReference type="AlphaFoldDB" id="A0A4U5M1P4"/>
<accession>A0A4U5M1P4</accession>
<feature type="region of interest" description="Disordered" evidence="1">
    <location>
        <begin position="1"/>
        <end position="23"/>
    </location>
</feature>
<dbReference type="Proteomes" id="UP000298663">
    <property type="component" value="Unassembled WGS sequence"/>
</dbReference>
<evidence type="ECO:0000256" key="1">
    <source>
        <dbReference type="SAM" id="MobiDB-lite"/>
    </source>
</evidence>
<sequence length="120" mass="13129">MVNGRHRSEHLPTTDGSPFRRTNLKSSALNPELRADFASSGQRVRDVNFSADSLGPFCVRVFVSSWRRSSAAGIRGGGRLSIAGQVDESTIICYFVYWNSNLRPLPLVSLNSLNSAVLTS</sequence>
<keyword evidence="3" id="KW-1185">Reference proteome</keyword>
<name>A0A4U5M1P4_STECR</name>
<proteinExistence type="predicted"/>
<gene>
    <name evidence="2" type="ORF">L596_026212</name>
</gene>
<comment type="caution">
    <text evidence="2">The sequence shown here is derived from an EMBL/GenBank/DDBJ whole genome shotgun (WGS) entry which is preliminary data.</text>
</comment>
<reference evidence="2 3" key="2">
    <citation type="journal article" date="2019" name="G3 (Bethesda)">
        <title>Hybrid Assembly of the Genome of the Entomopathogenic Nematode Steinernema carpocapsae Identifies the X-Chromosome.</title>
        <authorList>
            <person name="Serra L."/>
            <person name="Macchietto M."/>
            <person name="Macias-Munoz A."/>
            <person name="McGill C.J."/>
            <person name="Rodriguez I.M."/>
            <person name="Rodriguez B."/>
            <person name="Murad R."/>
            <person name="Mortazavi A."/>
        </authorList>
    </citation>
    <scope>NUCLEOTIDE SEQUENCE [LARGE SCALE GENOMIC DNA]</scope>
    <source>
        <strain evidence="2 3">ALL</strain>
    </source>
</reference>
<reference evidence="2 3" key="1">
    <citation type="journal article" date="2015" name="Genome Biol.">
        <title>Comparative genomics of Steinernema reveals deeply conserved gene regulatory networks.</title>
        <authorList>
            <person name="Dillman A.R."/>
            <person name="Macchietto M."/>
            <person name="Porter C.F."/>
            <person name="Rogers A."/>
            <person name="Williams B."/>
            <person name="Antoshechkin I."/>
            <person name="Lee M.M."/>
            <person name="Goodwin Z."/>
            <person name="Lu X."/>
            <person name="Lewis E.E."/>
            <person name="Goodrich-Blair H."/>
            <person name="Stock S.P."/>
            <person name="Adams B.J."/>
            <person name="Sternberg P.W."/>
            <person name="Mortazavi A."/>
        </authorList>
    </citation>
    <scope>NUCLEOTIDE SEQUENCE [LARGE SCALE GENOMIC DNA]</scope>
    <source>
        <strain evidence="2 3">ALL</strain>
    </source>
</reference>
<evidence type="ECO:0000313" key="2">
    <source>
        <dbReference type="EMBL" id="TKR62223.1"/>
    </source>
</evidence>
<protein>
    <submittedName>
        <fullName evidence="2">Uncharacterized protein</fullName>
    </submittedName>
</protein>
<evidence type="ECO:0000313" key="3">
    <source>
        <dbReference type="Proteomes" id="UP000298663"/>
    </source>
</evidence>
<organism evidence="2 3">
    <name type="scientific">Steinernema carpocapsae</name>
    <name type="common">Entomopathogenic nematode</name>
    <dbReference type="NCBI Taxonomy" id="34508"/>
    <lineage>
        <taxon>Eukaryota</taxon>
        <taxon>Metazoa</taxon>
        <taxon>Ecdysozoa</taxon>
        <taxon>Nematoda</taxon>
        <taxon>Chromadorea</taxon>
        <taxon>Rhabditida</taxon>
        <taxon>Tylenchina</taxon>
        <taxon>Panagrolaimomorpha</taxon>
        <taxon>Strongyloidoidea</taxon>
        <taxon>Steinernematidae</taxon>
        <taxon>Steinernema</taxon>
    </lineage>
</organism>